<dbReference type="OrthoDB" id="4062651at2759"/>
<protein>
    <recommendedName>
        <fullName evidence="3">Protein kinase domain-containing protein</fullName>
    </recommendedName>
</protein>
<accession>A0A401GX08</accession>
<keyword evidence="2" id="KW-1185">Reference proteome</keyword>
<dbReference type="SUPFAM" id="SSF56112">
    <property type="entry name" value="Protein kinase-like (PK-like)"/>
    <property type="match status" value="1"/>
</dbReference>
<dbReference type="InterPro" id="IPR011009">
    <property type="entry name" value="Kinase-like_dom_sf"/>
</dbReference>
<reference evidence="1 2" key="1">
    <citation type="journal article" date="2018" name="Sci. Rep.">
        <title>Genome sequence of the cauliflower mushroom Sparassis crispa (Hanabiratake) and its association with beneficial usage.</title>
        <authorList>
            <person name="Kiyama R."/>
            <person name="Furutani Y."/>
            <person name="Kawaguchi K."/>
            <person name="Nakanishi T."/>
        </authorList>
    </citation>
    <scope>NUCLEOTIDE SEQUENCE [LARGE SCALE GENOMIC DNA]</scope>
</reference>
<sequence>MVIMEFVEGRDAHHQFKGRELRPGLMRDVKLAVDELHRLGLVFGDLRRANIMVVTKDLYAVKVRGLGRGRRWIQVWARC</sequence>
<evidence type="ECO:0000313" key="1">
    <source>
        <dbReference type="EMBL" id="GBE86766.1"/>
    </source>
</evidence>
<dbReference type="RefSeq" id="XP_027617679.1">
    <property type="nucleotide sequence ID" value="XM_027761878.1"/>
</dbReference>
<name>A0A401GX08_9APHY</name>
<comment type="caution">
    <text evidence="1">The sequence shown here is derived from an EMBL/GenBank/DDBJ whole genome shotgun (WGS) entry which is preliminary data.</text>
</comment>
<dbReference type="InParanoid" id="A0A401GX08"/>
<gene>
    <name evidence="1" type="ORF">SCP_1000080</name>
</gene>
<proteinExistence type="predicted"/>
<organism evidence="1 2">
    <name type="scientific">Sparassis crispa</name>
    <dbReference type="NCBI Taxonomy" id="139825"/>
    <lineage>
        <taxon>Eukaryota</taxon>
        <taxon>Fungi</taxon>
        <taxon>Dikarya</taxon>
        <taxon>Basidiomycota</taxon>
        <taxon>Agaricomycotina</taxon>
        <taxon>Agaricomycetes</taxon>
        <taxon>Polyporales</taxon>
        <taxon>Sparassidaceae</taxon>
        <taxon>Sparassis</taxon>
    </lineage>
</organism>
<evidence type="ECO:0008006" key="3">
    <source>
        <dbReference type="Google" id="ProtNLM"/>
    </source>
</evidence>
<dbReference type="GeneID" id="38783683"/>
<evidence type="ECO:0000313" key="2">
    <source>
        <dbReference type="Proteomes" id="UP000287166"/>
    </source>
</evidence>
<dbReference type="AlphaFoldDB" id="A0A401GX08"/>
<dbReference type="Proteomes" id="UP000287166">
    <property type="component" value="Unassembled WGS sequence"/>
</dbReference>
<dbReference type="EMBL" id="BFAD01000010">
    <property type="protein sequence ID" value="GBE86766.1"/>
    <property type="molecule type" value="Genomic_DNA"/>
</dbReference>